<feature type="transmembrane region" description="Helical" evidence="8">
    <location>
        <begin position="6"/>
        <end position="23"/>
    </location>
</feature>
<dbReference type="GO" id="GO:0005886">
    <property type="term" value="C:plasma membrane"/>
    <property type="evidence" value="ECO:0007669"/>
    <property type="project" value="UniProtKB-SubCell"/>
</dbReference>
<feature type="transmembrane region" description="Helical" evidence="8">
    <location>
        <begin position="278"/>
        <end position="299"/>
    </location>
</feature>
<evidence type="ECO:0000256" key="7">
    <source>
        <dbReference type="RuleBase" id="RU000320"/>
    </source>
</evidence>
<dbReference type="AlphaFoldDB" id="A0A368DQR1"/>
<accession>A0A368DQR1</accession>
<evidence type="ECO:0000313" key="10">
    <source>
        <dbReference type="EMBL" id="RCL74188.1"/>
    </source>
</evidence>
<feature type="transmembrane region" description="Helical" evidence="8">
    <location>
        <begin position="109"/>
        <end position="127"/>
    </location>
</feature>
<comment type="subcellular location">
    <subcellularLocation>
        <location evidence="1">Cell membrane</location>
        <topology evidence="1">Multi-pass membrane protein</topology>
    </subcellularLocation>
    <subcellularLocation>
        <location evidence="7">Membrane</location>
        <topology evidence="7">Multi-pass membrane protein</topology>
    </subcellularLocation>
</comment>
<feature type="transmembrane region" description="Helical" evidence="8">
    <location>
        <begin position="454"/>
        <end position="472"/>
    </location>
</feature>
<comment type="caution">
    <text evidence="10">The sequence shown here is derived from an EMBL/GenBank/DDBJ whole genome shotgun (WGS) entry which is preliminary data.</text>
</comment>
<proteinExistence type="inferred from homology"/>
<evidence type="ECO:0000256" key="6">
    <source>
        <dbReference type="ARBA" id="ARBA00023136"/>
    </source>
</evidence>
<feature type="transmembrane region" description="Helical" evidence="8">
    <location>
        <begin position="208"/>
        <end position="233"/>
    </location>
</feature>
<dbReference type="PANTHER" id="PTHR42703:SF1">
    <property type="entry name" value="NA(+)_H(+) ANTIPORTER SUBUNIT D1"/>
    <property type="match status" value="1"/>
</dbReference>
<evidence type="ECO:0000256" key="2">
    <source>
        <dbReference type="ARBA" id="ARBA00005346"/>
    </source>
</evidence>
<sequence>MTEHFPAILVMTPILGSVLILLIRNDRANWLLAVLSSFSVVFCSIALYMKISVNGPISYAMGGWEPPVGIEYRIDELNALFIVMISLASFAIILYARNSLNNEIRKNKISIFYSMYLLCLAGLIGILSTGDAFNAFVFLEISSLATYIIISIGQDKRALVAAYQYLIMGTIGATLYVIGVGLIFVITGSLNLVDIADRIKDIELMRPLYASLAFITVGIALKIALFPLHAWLPNAYAYSPSVGTAFLSSTATKVAIYLLMKYLYLVFGYSIIYSNPLFMIVIISLSLAAMFGASIIAIFQSNIKKLFAYSSVAQIGYITLGLGIANYNGLIGSTVHIINHSIIKAAIFLAIGCVIYKTKETSIKKLAGLGKKMPIIAVCLTIASISLIGVPGTVGFISKWYLVLGAIEQGWWLVVVSLAISSLLALIYVGRVIELIWFHEPEKDMIIVKDKLPKEMLIITIILTGATIYFGVDIRLTADLARVAVENVLFAGEVL</sequence>
<feature type="domain" description="NADH:quinone oxidoreductase/Mrp antiporter transmembrane" evidence="9">
    <location>
        <begin position="131"/>
        <end position="424"/>
    </location>
</feature>
<evidence type="ECO:0000256" key="4">
    <source>
        <dbReference type="ARBA" id="ARBA00022692"/>
    </source>
</evidence>
<name>A0A368DQR1_9PROT</name>
<feature type="transmembrane region" description="Helical" evidence="8">
    <location>
        <begin position="376"/>
        <end position="398"/>
    </location>
</feature>
<dbReference type="PRINTS" id="PR01434">
    <property type="entry name" value="NADHDHGNASE5"/>
</dbReference>
<feature type="transmembrane region" description="Helical" evidence="8">
    <location>
        <begin position="337"/>
        <end position="356"/>
    </location>
</feature>
<dbReference type="PANTHER" id="PTHR42703">
    <property type="entry name" value="NADH DEHYDROGENASE"/>
    <property type="match status" value="1"/>
</dbReference>
<evidence type="ECO:0000259" key="9">
    <source>
        <dbReference type="Pfam" id="PF00361"/>
    </source>
</evidence>
<feature type="transmembrane region" description="Helical" evidence="8">
    <location>
        <begin position="410"/>
        <end position="433"/>
    </location>
</feature>
<reference evidence="10 11" key="1">
    <citation type="journal article" date="2018" name="Microbiome">
        <title>Fine metagenomic profile of the Mediterranean stratified and mixed water columns revealed by assembly and recruitment.</title>
        <authorList>
            <person name="Haro-Moreno J.M."/>
            <person name="Lopez-Perez M."/>
            <person name="De La Torre J.R."/>
            <person name="Picazo A."/>
            <person name="Camacho A."/>
            <person name="Rodriguez-Valera F."/>
        </authorList>
    </citation>
    <scope>NUCLEOTIDE SEQUENCE [LARGE SCALE GENOMIC DNA]</scope>
    <source>
        <strain evidence="10">MED-G57</strain>
    </source>
</reference>
<evidence type="ECO:0000256" key="5">
    <source>
        <dbReference type="ARBA" id="ARBA00022989"/>
    </source>
</evidence>
<keyword evidence="6 8" id="KW-0472">Membrane</keyword>
<feature type="transmembrane region" description="Helical" evidence="8">
    <location>
        <begin position="254"/>
        <end position="272"/>
    </location>
</feature>
<evidence type="ECO:0000256" key="3">
    <source>
        <dbReference type="ARBA" id="ARBA00022475"/>
    </source>
</evidence>
<dbReference type="InterPro" id="IPR001750">
    <property type="entry name" value="ND/Mrp_TM"/>
</dbReference>
<keyword evidence="3" id="KW-1003">Cell membrane</keyword>
<evidence type="ECO:0000313" key="11">
    <source>
        <dbReference type="Proteomes" id="UP000253570"/>
    </source>
</evidence>
<feature type="transmembrane region" description="Helical" evidence="8">
    <location>
        <begin position="77"/>
        <end position="97"/>
    </location>
</feature>
<feature type="transmembrane region" description="Helical" evidence="8">
    <location>
        <begin position="133"/>
        <end position="153"/>
    </location>
</feature>
<organism evidence="10 11">
    <name type="scientific">PS1 clade bacterium</name>
    <dbReference type="NCBI Taxonomy" id="2175152"/>
    <lineage>
        <taxon>Bacteria</taxon>
        <taxon>Pseudomonadati</taxon>
        <taxon>Pseudomonadota</taxon>
        <taxon>Alphaproteobacteria</taxon>
        <taxon>PS1 clade</taxon>
    </lineage>
</organism>
<protein>
    <submittedName>
        <fullName evidence="10">Monovalent cation/H+ antiporter subunit D family protein</fullName>
    </submittedName>
</protein>
<feature type="transmembrane region" description="Helical" evidence="8">
    <location>
        <begin position="165"/>
        <end position="188"/>
    </location>
</feature>
<gene>
    <name evidence="10" type="ORF">DBW71_01955</name>
</gene>
<dbReference type="Pfam" id="PF00361">
    <property type="entry name" value="Proton_antipo_M"/>
    <property type="match status" value="1"/>
</dbReference>
<keyword evidence="5 8" id="KW-1133">Transmembrane helix</keyword>
<comment type="similarity">
    <text evidence="2">Belongs to the CPA3 antiporters (TC 2.A.63) subunit D family.</text>
</comment>
<dbReference type="Proteomes" id="UP000253570">
    <property type="component" value="Unassembled WGS sequence"/>
</dbReference>
<evidence type="ECO:0000256" key="8">
    <source>
        <dbReference type="SAM" id="Phobius"/>
    </source>
</evidence>
<feature type="transmembrane region" description="Helical" evidence="8">
    <location>
        <begin position="306"/>
        <end position="325"/>
    </location>
</feature>
<evidence type="ECO:0000256" key="1">
    <source>
        <dbReference type="ARBA" id="ARBA00004651"/>
    </source>
</evidence>
<feature type="transmembrane region" description="Helical" evidence="8">
    <location>
        <begin position="30"/>
        <end position="49"/>
    </location>
</feature>
<dbReference type="InterPro" id="IPR050586">
    <property type="entry name" value="CPA3_Na-H_Antiporter_D"/>
</dbReference>
<keyword evidence="4 7" id="KW-0812">Transmembrane</keyword>
<dbReference type="EMBL" id="QOQD01000003">
    <property type="protein sequence ID" value="RCL74188.1"/>
    <property type="molecule type" value="Genomic_DNA"/>
</dbReference>